<comment type="caution">
    <text evidence="2">The sequence shown here is derived from an EMBL/GenBank/DDBJ whole genome shotgun (WGS) entry which is preliminary data.</text>
</comment>
<gene>
    <name evidence="2" type="ORF">CKM354_000888200</name>
</gene>
<organism evidence="2 3">
    <name type="scientific">Cercospora kikuchii</name>
    <dbReference type="NCBI Taxonomy" id="84275"/>
    <lineage>
        <taxon>Eukaryota</taxon>
        <taxon>Fungi</taxon>
        <taxon>Dikarya</taxon>
        <taxon>Ascomycota</taxon>
        <taxon>Pezizomycotina</taxon>
        <taxon>Dothideomycetes</taxon>
        <taxon>Dothideomycetidae</taxon>
        <taxon>Mycosphaerellales</taxon>
        <taxon>Mycosphaerellaceae</taxon>
        <taxon>Cercospora</taxon>
    </lineage>
</organism>
<evidence type="ECO:0000313" key="3">
    <source>
        <dbReference type="Proteomes" id="UP000825890"/>
    </source>
</evidence>
<evidence type="ECO:0000313" key="2">
    <source>
        <dbReference type="EMBL" id="GIZ45727.1"/>
    </source>
</evidence>
<proteinExistence type="predicted"/>
<dbReference type="GeneID" id="68294457"/>
<feature type="compositionally biased region" description="Basic and acidic residues" evidence="1">
    <location>
        <begin position="32"/>
        <end position="62"/>
    </location>
</feature>
<dbReference type="AlphaFoldDB" id="A0A9P3CQJ4"/>
<feature type="compositionally biased region" description="Polar residues" evidence="1">
    <location>
        <begin position="1"/>
        <end position="10"/>
    </location>
</feature>
<dbReference type="Proteomes" id="UP000825890">
    <property type="component" value="Unassembled WGS sequence"/>
</dbReference>
<feature type="compositionally biased region" description="Acidic residues" evidence="1">
    <location>
        <begin position="63"/>
        <end position="73"/>
    </location>
</feature>
<accession>A0A9P3CQJ4</accession>
<sequence length="213" mass="24076">MPRAISSQSLCVRLERSTAQPPSQLPAPHAAIEGHRDAAKTYDDAAKGMDLVRDEDDAKHDSEESDSESEDDQYATSEVGEFPVSTMPSTRYRHKTYFGGTKCMRVRKLSEIHTTFGNYVEHYLDRKMQPRWQAGANQGQIKPEIVWNLSLLNALADLVIVCPDRSLANRLLANIVKNRKRRKANKSPAVTPREVWRVYNKLSGRLQKKAGAR</sequence>
<feature type="region of interest" description="Disordered" evidence="1">
    <location>
        <begin position="1"/>
        <end position="85"/>
    </location>
</feature>
<evidence type="ECO:0000256" key="1">
    <source>
        <dbReference type="SAM" id="MobiDB-lite"/>
    </source>
</evidence>
<reference evidence="2 3" key="1">
    <citation type="submission" date="2021-01" db="EMBL/GenBank/DDBJ databases">
        <title>Cercospora kikuchii MAFF 305040 whole genome shotgun sequence.</title>
        <authorList>
            <person name="Kashiwa T."/>
            <person name="Suzuki T."/>
        </authorList>
    </citation>
    <scope>NUCLEOTIDE SEQUENCE [LARGE SCALE GENOMIC DNA]</scope>
    <source>
        <strain evidence="2 3">MAFF 305040</strain>
    </source>
</reference>
<name>A0A9P3CQJ4_9PEZI</name>
<dbReference type="RefSeq" id="XP_044660214.1">
    <property type="nucleotide sequence ID" value="XM_044804279.1"/>
</dbReference>
<protein>
    <submittedName>
        <fullName evidence="2">Uncharacterized protein</fullName>
    </submittedName>
</protein>
<keyword evidence="3" id="KW-1185">Reference proteome</keyword>
<dbReference type="EMBL" id="BOLY01000005">
    <property type="protein sequence ID" value="GIZ45727.1"/>
    <property type="molecule type" value="Genomic_DNA"/>
</dbReference>